<keyword evidence="3" id="KW-1185">Reference proteome</keyword>
<dbReference type="EMBL" id="CAACVG010007913">
    <property type="protein sequence ID" value="VEN47608.1"/>
    <property type="molecule type" value="Genomic_DNA"/>
</dbReference>
<feature type="compositionally biased region" description="Basic and acidic residues" evidence="1">
    <location>
        <begin position="1"/>
        <end position="10"/>
    </location>
</feature>
<organism evidence="2 3">
    <name type="scientific">Callosobruchus maculatus</name>
    <name type="common">Southern cowpea weevil</name>
    <name type="synonym">Pulse bruchid</name>
    <dbReference type="NCBI Taxonomy" id="64391"/>
    <lineage>
        <taxon>Eukaryota</taxon>
        <taxon>Metazoa</taxon>
        <taxon>Ecdysozoa</taxon>
        <taxon>Arthropoda</taxon>
        <taxon>Hexapoda</taxon>
        <taxon>Insecta</taxon>
        <taxon>Pterygota</taxon>
        <taxon>Neoptera</taxon>
        <taxon>Endopterygota</taxon>
        <taxon>Coleoptera</taxon>
        <taxon>Polyphaga</taxon>
        <taxon>Cucujiformia</taxon>
        <taxon>Chrysomeloidea</taxon>
        <taxon>Chrysomelidae</taxon>
        <taxon>Bruchinae</taxon>
        <taxon>Bruchini</taxon>
        <taxon>Callosobruchus</taxon>
    </lineage>
</organism>
<feature type="non-terminal residue" evidence="2">
    <location>
        <position position="1"/>
    </location>
</feature>
<protein>
    <submittedName>
        <fullName evidence="2">Uncharacterized protein</fullName>
    </submittedName>
</protein>
<evidence type="ECO:0000313" key="3">
    <source>
        <dbReference type="Proteomes" id="UP000410492"/>
    </source>
</evidence>
<evidence type="ECO:0000313" key="2">
    <source>
        <dbReference type="EMBL" id="VEN47608.1"/>
    </source>
</evidence>
<gene>
    <name evidence="2" type="ORF">CALMAC_LOCUS9324</name>
</gene>
<feature type="region of interest" description="Disordered" evidence="1">
    <location>
        <begin position="1"/>
        <end position="22"/>
    </location>
</feature>
<accession>A0A653CI76</accession>
<evidence type="ECO:0000256" key="1">
    <source>
        <dbReference type="SAM" id="MobiDB-lite"/>
    </source>
</evidence>
<sequence>GTEHGQHRWNDTIIPDGPTGVPRPALVWATPTRSKLNALCKFSHPPKR</sequence>
<name>A0A653CI76_CALMS</name>
<proteinExistence type="predicted"/>
<dbReference type="AlphaFoldDB" id="A0A653CI76"/>
<reference evidence="2 3" key="1">
    <citation type="submission" date="2019-01" db="EMBL/GenBank/DDBJ databases">
        <authorList>
            <person name="Sayadi A."/>
        </authorList>
    </citation>
    <scope>NUCLEOTIDE SEQUENCE [LARGE SCALE GENOMIC DNA]</scope>
</reference>
<dbReference type="Proteomes" id="UP000410492">
    <property type="component" value="Unassembled WGS sequence"/>
</dbReference>